<organism evidence="3 4">
    <name type="scientific">Didymosphaeria variabile</name>
    <dbReference type="NCBI Taxonomy" id="1932322"/>
    <lineage>
        <taxon>Eukaryota</taxon>
        <taxon>Fungi</taxon>
        <taxon>Dikarya</taxon>
        <taxon>Ascomycota</taxon>
        <taxon>Pezizomycotina</taxon>
        <taxon>Dothideomycetes</taxon>
        <taxon>Pleosporomycetidae</taxon>
        <taxon>Pleosporales</taxon>
        <taxon>Massarineae</taxon>
        <taxon>Didymosphaeriaceae</taxon>
        <taxon>Didymosphaeria</taxon>
    </lineage>
</organism>
<proteinExistence type="predicted"/>
<dbReference type="EMBL" id="JAPEUX010000007">
    <property type="protein sequence ID" value="KAJ4347979.1"/>
    <property type="molecule type" value="Genomic_DNA"/>
</dbReference>
<comment type="caution">
    <text evidence="3">The sequence shown here is derived from an EMBL/GenBank/DDBJ whole genome shotgun (WGS) entry which is preliminary data.</text>
</comment>
<dbReference type="AlphaFoldDB" id="A0A9W8XEY8"/>
<feature type="region of interest" description="Disordered" evidence="1">
    <location>
        <begin position="219"/>
        <end position="242"/>
    </location>
</feature>
<evidence type="ECO:0000256" key="2">
    <source>
        <dbReference type="SAM" id="Phobius"/>
    </source>
</evidence>
<feature type="transmembrane region" description="Helical" evidence="2">
    <location>
        <begin position="127"/>
        <end position="147"/>
    </location>
</feature>
<evidence type="ECO:0000313" key="3">
    <source>
        <dbReference type="EMBL" id="KAJ4347979.1"/>
    </source>
</evidence>
<dbReference type="GeneID" id="80912881"/>
<feature type="compositionally biased region" description="Basic and acidic residues" evidence="1">
    <location>
        <begin position="219"/>
        <end position="232"/>
    </location>
</feature>
<keyword evidence="4" id="KW-1185">Reference proteome</keyword>
<keyword evidence="2" id="KW-1133">Transmembrane helix</keyword>
<dbReference type="OrthoDB" id="6339427at2759"/>
<dbReference type="Gene3D" id="1.20.1250.20">
    <property type="entry name" value="MFS general substrate transporter like domains"/>
    <property type="match status" value="1"/>
</dbReference>
<dbReference type="Proteomes" id="UP001140513">
    <property type="component" value="Unassembled WGS sequence"/>
</dbReference>
<name>A0A9W8XEY8_9PLEO</name>
<sequence>MLKAEEFWRRHSLGNIVDEDDFVKGALIFHDLEGAREFEYKSSKHTEEEKRRYDEHQERLSGLSSRQKRSLRWYACRTEYTVEHHADAVVKQMIFAVGDAVVGVLVGKPNGPEDKLLWDHGKPNWKIMISISGVPALLFLTLIMFCVGESIRRSAQDPLLLTHRPAESPRWLLKKNRYKEALTALITLHQLPSPVIACGELYMIFRRLEAEESRYLEDLKRNHNPNDTRSTSETELSTELQSVSASALEGRQGIARRSFIQSQGDGAIDAQITSSGSTLQPRRDDSPRSFPTEEVQRTESFEATTLSRESAHSGVYVPVKLKDISLSTRIKLLWRVKHIRR</sequence>
<feature type="compositionally biased region" description="Polar residues" evidence="1">
    <location>
        <begin position="271"/>
        <end position="280"/>
    </location>
</feature>
<accession>A0A9W8XEY8</accession>
<reference evidence="3" key="1">
    <citation type="submission" date="2022-10" db="EMBL/GenBank/DDBJ databases">
        <title>Tapping the CABI collections for fungal endophytes: first genome assemblies for Collariella, Neodidymelliopsis, Ascochyta clinopodiicola, Didymella pomorum, Didymosphaeria variabile, Neocosmospora piperis and Neocucurbitaria cava.</title>
        <authorList>
            <person name="Hill R."/>
        </authorList>
    </citation>
    <scope>NUCLEOTIDE SEQUENCE</scope>
    <source>
        <strain evidence="3">IMI 356815</strain>
    </source>
</reference>
<dbReference type="RefSeq" id="XP_056067367.1">
    <property type="nucleotide sequence ID" value="XM_056218102.1"/>
</dbReference>
<evidence type="ECO:0000256" key="1">
    <source>
        <dbReference type="SAM" id="MobiDB-lite"/>
    </source>
</evidence>
<gene>
    <name evidence="3" type="ORF">N0V89_009351</name>
</gene>
<keyword evidence="2" id="KW-0812">Transmembrane</keyword>
<evidence type="ECO:0000313" key="4">
    <source>
        <dbReference type="Proteomes" id="UP001140513"/>
    </source>
</evidence>
<dbReference type="InterPro" id="IPR036259">
    <property type="entry name" value="MFS_trans_sf"/>
</dbReference>
<protein>
    <submittedName>
        <fullName evidence="3">Uncharacterized protein</fullName>
    </submittedName>
</protein>
<keyword evidence="2" id="KW-0472">Membrane</keyword>
<feature type="region of interest" description="Disordered" evidence="1">
    <location>
        <begin position="271"/>
        <end position="306"/>
    </location>
</feature>